<reference evidence="3 4" key="1">
    <citation type="submission" date="2022-06" db="EMBL/GenBank/DDBJ databases">
        <title>Mesorhizobium sp. strain RP14 Genome sequencing and assembly.</title>
        <authorList>
            <person name="Kim I."/>
        </authorList>
    </citation>
    <scope>NUCLEOTIDE SEQUENCE [LARGE SCALE GENOMIC DNA]</scope>
    <source>
        <strain evidence="4">RP14(2022)</strain>
    </source>
</reference>
<sequence>MRYLLILPLLLTPLSAQAQESSTERFQLQRTDDGYVRLDTETGAMSICREDGTQLVCRQAADEREAMTSETERLQSRVDALEDRIAALEKKPTQVLPTEEEVDRTLGIMQRFFREFRDWAREDETRPAPDRT</sequence>
<name>A0ABT1C2F7_9HYPH</name>
<dbReference type="Proteomes" id="UP001205906">
    <property type="component" value="Unassembled WGS sequence"/>
</dbReference>
<dbReference type="RefSeq" id="WP_252815164.1">
    <property type="nucleotide sequence ID" value="NZ_JAMXQS010000001.1"/>
</dbReference>
<accession>A0ABT1C2F7</accession>
<comment type="caution">
    <text evidence="3">The sequence shown here is derived from an EMBL/GenBank/DDBJ whole genome shotgun (WGS) entry which is preliminary data.</text>
</comment>
<evidence type="ECO:0000313" key="3">
    <source>
        <dbReference type="EMBL" id="MCO6048346.1"/>
    </source>
</evidence>
<keyword evidence="4" id="KW-1185">Reference proteome</keyword>
<evidence type="ECO:0000313" key="4">
    <source>
        <dbReference type="Proteomes" id="UP001205906"/>
    </source>
</evidence>
<feature type="chain" id="PRO_5045956276" evidence="2">
    <location>
        <begin position="19"/>
        <end position="132"/>
    </location>
</feature>
<keyword evidence="1" id="KW-0175">Coiled coil</keyword>
<keyword evidence="2" id="KW-0732">Signal</keyword>
<evidence type="ECO:0000256" key="2">
    <source>
        <dbReference type="SAM" id="SignalP"/>
    </source>
</evidence>
<dbReference type="EMBL" id="JAMXQS010000001">
    <property type="protein sequence ID" value="MCO6048346.1"/>
    <property type="molecule type" value="Genomic_DNA"/>
</dbReference>
<feature type="coiled-coil region" evidence="1">
    <location>
        <begin position="57"/>
        <end position="91"/>
    </location>
</feature>
<proteinExistence type="predicted"/>
<organism evidence="3 4">
    <name type="scientific">Mesorhizobium liriopis</name>
    <dbReference type="NCBI Taxonomy" id="2953882"/>
    <lineage>
        <taxon>Bacteria</taxon>
        <taxon>Pseudomonadati</taxon>
        <taxon>Pseudomonadota</taxon>
        <taxon>Alphaproteobacteria</taxon>
        <taxon>Hyphomicrobiales</taxon>
        <taxon>Phyllobacteriaceae</taxon>
        <taxon>Mesorhizobium</taxon>
    </lineage>
</organism>
<feature type="signal peptide" evidence="2">
    <location>
        <begin position="1"/>
        <end position="18"/>
    </location>
</feature>
<gene>
    <name evidence="3" type="ORF">NGM99_00895</name>
</gene>
<protein>
    <submittedName>
        <fullName evidence="3">Uncharacterized protein</fullName>
    </submittedName>
</protein>
<evidence type="ECO:0000256" key="1">
    <source>
        <dbReference type="SAM" id="Coils"/>
    </source>
</evidence>